<organism evidence="2 3">
    <name type="scientific">Lupinus angustifolius</name>
    <name type="common">Narrow-leaved blue lupine</name>
    <dbReference type="NCBI Taxonomy" id="3871"/>
    <lineage>
        <taxon>Eukaryota</taxon>
        <taxon>Viridiplantae</taxon>
        <taxon>Streptophyta</taxon>
        <taxon>Embryophyta</taxon>
        <taxon>Tracheophyta</taxon>
        <taxon>Spermatophyta</taxon>
        <taxon>Magnoliopsida</taxon>
        <taxon>eudicotyledons</taxon>
        <taxon>Gunneridae</taxon>
        <taxon>Pentapetalae</taxon>
        <taxon>rosids</taxon>
        <taxon>fabids</taxon>
        <taxon>Fabales</taxon>
        <taxon>Fabaceae</taxon>
        <taxon>Papilionoideae</taxon>
        <taxon>50 kb inversion clade</taxon>
        <taxon>genistoids sensu lato</taxon>
        <taxon>core genistoids</taxon>
        <taxon>Genisteae</taxon>
        <taxon>Lupinus</taxon>
    </lineage>
</organism>
<gene>
    <name evidence="2" type="ORF">TanjilG_25879</name>
</gene>
<reference evidence="2 3" key="1">
    <citation type="journal article" date="2017" name="Plant Biotechnol. J.">
        <title>A comprehensive draft genome sequence for lupin (Lupinus angustifolius), an emerging health food: insights into plant-microbe interactions and legume evolution.</title>
        <authorList>
            <person name="Hane J.K."/>
            <person name="Ming Y."/>
            <person name="Kamphuis L.G."/>
            <person name="Nelson M.N."/>
            <person name="Garg G."/>
            <person name="Atkins C.A."/>
            <person name="Bayer P.E."/>
            <person name="Bravo A."/>
            <person name="Bringans S."/>
            <person name="Cannon S."/>
            <person name="Edwards D."/>
            <person name="Foley R."/>
            <person name="Gao L.L."/>
            <person name="Harrison M.J."/>
            <person name="Huang W."/>
            <person name="Hurgobin B."/>
            <person name="Li S."/>
            <person name="Liu C.W."/>
            <person name="McGrath A."/>
            <person name="Morahan G."/>
            <person name="Murray J."/>
            <person name="Weller J."/>
            <person name="Jian J."/>
            <person name="Singh K.B."/>
        </authorList>
    </citation>
    <scope>NUCLEOTIDE SEQUENCE [LARGE SCALE GENOMIC DNA]</scope>
    <source>
        <strain evidence="3">cv. Tanjil</strain>
        <tissue evidence="2">Whole plant</tissue>
    </source>
</reference>
<accession>A0A1J7G2X0</accession>
<proteinExistence type="predicted"/>
<protein>
    <submittedName>
        <fullName evidence="2">Uncharacterized protein</fullName>
    </submittedName>
</protein>
<feature type="compositionally biased region" description="Gly residues" evidence="1">
    <location>
        <begin position="56"/>
        <end position="72"/>
    </location>
</feature>
<dbReference type="AlphaFoldDB" id="A0A1J7G2X0"/>
<dbReference type="EMBL" id="CM007377">
    <property type="protein sequence ID" value="OIV94655.1"/>
    <property type="molecule type" value="Genomic_DNA"/>
</dbReference>
<dbReference type="Proteomes" id="UP000188354">
    <property type="component" value="Chromosome LG17"/>
</dbReference>
<evidence type="ECO:0000313" key="2">
    <source>
        <dbReference type="EMBL" id="OIV94655.1"/>
    </source>
</evidence>
<dbReference type="Gramene" id="OIV94655">
    <property type="protein sequence ID" value="OIV94655"/>
    <property type="gene ID" value="TanjilG_25879"/>
</dbReference>
<name>A0A1J7G2X0_LUPAN</name>
<evidence type="ECO:0000256" key="1">
    <source>
        <dbReference type="SAM" id="MobiDB-lite"/>
    </source>
</evidence>
<keyword evidence="3" id="KW-1185">Reference proteome</keyword>
<sequence>MRITVINQSRILSSKTIIMLLRVSEKRERRRGNEVKGLTEWKKLDMSRSEAERGRGWGGGERVGKAGGLRLS</sequence>
<feature type="region of interest" description="Disordered" evidence="1">
    <location>
        <begin position="51"/>
        <end position="72"/>
    </location>
</feature>
<evidence type="ECO:0000313" key="3">
    <source>
        <dbReference type="Proteomes" id="UP000188354"/>
    </source>
</evidence>